<evidence type="ECO:0000256" key="8">
    <source>
        <dbReference type="ARBA" id="ARBA00042242"/>
    </source>
</evidence>
<keyword evidence="3 12" id="KW-0436">Ligase</keyword>
<organism evidence="12 13">
    <name type="scientific">Candidatus Bilamarchaeum dharawalense</name>
    <dbReference type="NCBI Taxonomy" id="2885759"/>
    <lineage>
        <taxon>Archaea</taxon>
        <taxon>Candidatus Micrarchaeota</taxon>
        <taxon>Candidatus Micrarchaeia</taxon>
        <taxon>Candidatus Anstonellales</taxon>
        <taxon>Candidatus Bilamarchaeaceae</taxon>
        <taxon>Candidatus Bilamarchaeum</taxon>
    </lineage>
</organism>
<evidence type="ECO:0000256" key="4">
    <source>
        <dbReference type="ARBA" id="ARBA00022741"/>
    </source>
</evidence>
<dbReference type="UniPathway" id="UPA00074">
    <property type="reaction ID" value="UER00125"/>
</dbReference>
<keyword evidence="5" id="KW-0658">Purine biosynthesis</keyword>
<proteinExistence type="inferred from homology"/>
<evidence type="ECO:0000256" key="2">
    <source>
        <dbReference type="ARBA" id="ARBA00013255"/>
    </source>
</evidence>
<dbReference type="GO" id="GO:0004637">
    <property type="term" value="F:phosphoribosylamine-glycine ligase activity"/>
    <property type="evidence" value="ECO:0007669"/>
    <property type="project" value="UniProtKB-EC"/>
</dbReference>
<evidence type="ECO:0000256" key="1">
    <source>
        <dbReference type="ARBA" id="ARBA00005174"/>
    </source>
</evidence>
<keyword evidence="6 10" id="KW-0067">ATP-binding</keyword>
<evidence type="ECO:0000256" key="9">
    <source>
        <dbReference type="ARBA" id="ARBA00042864"/>
    </source>
</evidence>
<dbReference type="SUPFAM" id="SSF56059">
    <property type="entry name" value="Glutathione synthetase ATP-binding domain-like"/>
    <property type="match status" value="1"/>
</dbReference>
<evidence type="ECO:0000256" key="3">
    <source>
        <dbReference type="ARBA" id="ARBA00022598"/>
    </source>
</evidence>
<dbReference type="InterPro" id="IPR011761">
    <property type="entry name" value="ATP-grasp"/>
</dbReference>
<dbReference type="Proteomes" id="UP000789941">
    <property type="component" value="Unassembled WGS sequence"/>
</dbReference>
<dbReference type="GO" id="GO:0046872">
    <property type="term" value="F:metal ion binding"/>
    <property type="evidence" value="ECO:0007669"/>
    <property type="project" value="InterPro"/>
</dbReference>
<dbReference type="Gene3D" id="3.30.470.20">
    <property type="entry name" value="ATP-grasp fold, B domain"/>
    <property type="match status" value="1"/>
</dbReference>
<evidence type="ECO:0000313" key="13">
    <source>
        <dbReference type="Proteomes" id="UP000789941"/>
    </source>
</evidence>
<protein>
    <recommendedName>
        <fullName evidence="2">phosphoribosylamine--glycine ligase</fullName>
        <ecNumber evidence="2">6.3.4.13</ecNumber>
    </recommendedName>
    <alternativeName>
        <fullName evidence="8">Glycinamide ribonucleotide synthetase</fullName>
    </alternativeName>
    <alternativeName>
        <fullName evidence="9">Phosphoribosylglycinamide synthetase</fullName>
    </alternativeName>
</protein>
<dbReference type="SUPFAM" id="SSF51246">
    <property type="entry name" value="Rudiment single hybrid motif"/>
    <property type="match status" value="1"/>
</dbReference>
<dbReference type="NCBIfam" id="TIGR00877">
    <property type="entry name" value="purD"/>
    <property type="match status" value="1"/>
</dbReference>
<dbReference type="InterPro" id="IPR020559">
    <property type="entry name" value="PRibGlycinamide_synth_CS"/>
</dbReference>
<dbReference type="Gene3D" id="3.40.50.20">
    <property type="match status" value="1"/>
</dbReference>
<dbReference type="InterPro" id="IPR016185">
    <property type="entry name" value="PreATP-grasp_dom_sf"/>
</dbReference>
<dbReference type="SMART" id="SM01210">
    <property type="entry name" value="GARS_C"/>
    <property type="match status" value="1"/>
</dbReference>
<dbReference type="InterPro" id="IPR020560">
    <property type="entry name" value="PRibGlycinamide_synth_C-dom"/>
</dbReference>
<dbReference type="Pfam" id="PF02843">
    <property type="entry name" value="GARS_C"/>
    <property type="match status" value="1"/>
</dbReference>
<dbReference type="AlphaFoldDB" id="A0A5E4LQK5"/>
<dbReference type="EMBL" id="CABMJJ010000009">
    <property type="protein sequence ID" value="VVC04264.1"/>
    <property type="molecule type" value="Genomic_DNA"/>
</dbReference>
<dbReference type="InterPro" id="IPR000115">
    <property type="entry name" value="PRibGlycinamide_synth"/>
</dbReference>
<evidence type="ECO:0000259" key="11">
    <source>
        <dbReference type="PROSITE" id="PS50975"/>
    </source>
</evidence>
<dbReference type="PROSITE" id="PS00184">
    <property type="entry name" value="GARS"/>
    <property type="match status" value="1"/>
</dbReference>
<dbReference type="PANTHER" id="PTHR43472:SF1">
    <property type="entry name" value="PHOSPHORIBOSYLAMINE--GLYCINE LIGASE, CHLOROPLASTIC"/>
    <property type="match status" value="1"/>
</dbReference>
<evidence type="ECO:0000256" key="7">
    <source>
        <dbReference type="ARBA" id="ARBA00038345"/>
    </source>
</evidence>
<dbReference type="PROSITE" id="PS50975">
    <property type="entry name" value="ATP_GRASP"/>
    <property type="match status" value="1"/>
</dbReference>
<evidence type="ECO:0000256" key="5">
    <source>
        <dbReference type="ARBA" id="ARBA00022755"/>
    </source>
</evidence>
<feature type="domain" description="ATP-grasp" evidence="11">
    <location>
        <begin position="107"/>
        <end position="313"/>
    </location>
</feature>
<evidence type="ECO:0000313" key="12">
    <source>
        <dbReference type="EMBL" id="VVC04264.1"/>
    </source>
</evidence>
<dbReference type="GO" id="GO:0006189">
    <property type="term" value="P:'de novo' IMP biosynthetic process"/>
    <property type="evidence" value="ECO:0007669"/>
    <property type="project" value="UniProtKB-UniPathway"/>
</dbReference>
<evidence type="ECO:0000256" key="6">
    <source>
        <dbReference type="ARBA" id="ARBA00022840"/>
    </source>
</evidence>
<dbReference type="GO" id="GO:0009113">
    <property type="term" value="P:purine nucleobase biosynthetic process"/>
    <property type="evidence" value="ECO:0007669"/>
    <property type="project" value="InterPro"/>
</dbReference>
<evidence type="ECO:0000256" key="10">
    <source>
        <dbReference type="PROSITE-ProRule" id="PRU00409"/>
    </source>
</evidence>
<gene>
    <name evidence="12" type="primary">purD_2</name>
    <name evidence="12" type="ORF">LFW2832_00844</name>
</gene>
<dbReference type="PANTHER" id="PTHR43472">
    <property type="entry name" value="PHOSPHORIBOSYLAMINE--GLYCINE LIGASE"/>
    <property type="match status" value="1"/>
</dbReference>
<accession>A0A5E4LQK5</accession>
<name>A0A5E4LQK5_9ARCH</name>
<keyword evidence="4 10" id="KW-0547">Nucleotide-binding</keyword>
<dbReference type="Gene3D" id="3.90.600.10">
    <property type="entry name" value="Phosphoribosylglycinamide synthetase, C-terminal domain"/>
    <property type="match status" value="1"/>
</dbReference>
<reference evidence="12 13" key="1">
    <citation type="submission" date="2019-08" db="EMBL/GenBank/DDBJ databases">
        <authorList>
            <person name="Vazquez-Campos X."/>
        </authorList>
    </citation>
    <scope>NUCLEOTIDE SEQUENCE [LARGE SCALE GENOMIC DNA]</scope>
    <source>
        <strain evidence="12">LFW-283_2</strain>
    </source>
</reference>
<dbReference type="EC" id="6.3.4.13" evidence="2"/>
<dbReference type="InterPro" id="IPR011054">
    <property type="entry name" value="Rudment_hybrid_motif"/>
</dbReference>
<dbReference type="InterPro" id="IPR020562">
    <property type="entry name" value="PRibGlycinamide_synth_N"/>
</dbReference>
<dbReference type="GO" id="GO:0005524">
    <property type="term" value="F:ATP binding"/>
    <property type="evidence" value="ECO:0007669"/>
    <property type="project" value="UniProtKB-UniRule"/>
</dbReference>
<dbReference type="SUPFAM" id="SSF52440">
    <property type="entry name" value="PreATP-grasp domain"/>
    <property type="match status" value="1"/>
</dbReference>
<comment type="similarity">
    <text evidence="7">Belongs to the GARS family.</text>
</comment>
<comment type="caution">
    <text evidence="12">The sequence shown here is derived from an EMBL/GenBank/DDBJ whole genome shotgun (WGS) entry which is preliminary data.</text>
</comment>
<dbReference type="SMART" id="SM01209">
    <property type="entry name" value="GARS_A"/>
    <property type="match status" value="1"/>
</dbReference>
<sequence length="433" mass="47375">MKVLLIGNGAREHAIAERLAHDCDLYAIMSKKNPAIAQLSKEYWICDIENPEAILKAISGKSFDLGFSSPDATLAAGVSDALASTGMLVASPSKAASRIEWDKSYMRNLLKKYNVKGSPKYELVHTEAEALRVIKDYDSVAIKPLGLTGGKGVKVTGDHFTEISDGLDYAKSLLRKDGIALIEEKLVGEEFTLQVFCDGSRINIMPPVQDHKRAFEQDKGPNTGGMGSYSSGELLPFLTKKDMEDATKIMQSTVHALKKDGALFKGVLYGQFMVGRDGPKVIEFNARFGDPEAMNVLFLLQDSLTNTFLSIADGHLISTRFSSDCTVVKYLVPDGYPDKPVKDAEVVVDAHGLEKVRANVYYASVYESNGKILTTGSRAFGIIGRGETLEQAEKIAEEGCKHIKGPVWHRSDIGTSEFVATKIARMQKIRDKP</sequence>
<dbReference type="Pfam" id="PF02844">
    <property type="entry name" value="GARS_N"/>
    <property type="match status" value="1"/>
</dbReference>
<dbReference type="InterPro" id="IPR037123">
    <property type="entry name" value="PRibGlycinamide_synth_C_sf"/>
</dbReference>
<dbReference type="InterPro" id="IPR020561">
    <property type="entry name" value="PRibGlycinamid_synth_ATP-grasp"/>
</dbReference>
<comment type="pathway">
    <text evidence="1">Purine metabolism; IMP biosynthesis via de novo pathway; N(1)-(5-phospho-D-ribosyl)glycinamide from 5-phospho-alpha-D-ribose 1-diphosphate: step 2/2.</text>
</comment>
<dbReference type="Pfam" id="PF01071">
    <property type="entry name" value="GARS_A"/>
    <property type="match status" value="1"/>
</dbReference>